<evidence type="ECO:0000313" key="12">
    <source>
        <dbReference type="EMBL" id="RCK71400.1"/>
    </source>
</evidence>
<dbReference type="Pfam" id="PF19306">
    <property type="entry name" value="WHD_Lhr"/>
    <property type="match status" value="1"/>
</dbReference>
<dbReference type="InterPro" id="IPR055367">
    <property type="entry name" value="WH4_Lhr"/>
</dbReference>
<feature type="domain" description="Helicase C-terminal" evidence="11">
    <location>
        <begin position="279"/>
        <end position="457"/>
    </location>
</feature>
<dbReference type="InterPro" id="IPR001650">
    <property type="entry name" value="Helicase_C-like"/>
</dbReference>
<dbReference type="Gene3D" id="3.40.50.300">
    <property type="entry name" value="P-loop containing nucleotide triphosphate hydrolases"/>
    <property type="match status" value="2"/>
</dbReference>
<dbReference type="Pfam" id="PF23235">
    <property type="entry name" value="WHD_3rd_Lhr"/>
    <property type="match status" value="1"/>
</dbReference>
<dbReference type="Pfam" id="PF00270">
    <property type="entry name" value="DEAD"/>
    <property type="match status" value="1"/>
</dbReference>
<dbReference type="InterPro" id="IPR027417">
    <property type="entry name" value="P-loop_NTPase"/>
</dbReference>
<evidence type="ECO:0000256" key="1">
    <source>
        <dbReference type="ARBA" id="ARBA00022741"/>
    </source>
</evidence>
<dbReference type="GO" id="GO:0005524">
    <property type="term" value="F:ATP binding"/>
    <property type="evidence" value="ECO:0007669"/>
    <property type="project" value="UniProtKB-KW"/>
</dbReference>
<dbReference type="InterPro" id="IPR011545">
    <property type="entry name" value="DEAD/DEAH_box_helicase_dom"/>
</dbReference>
<dbReference type="NCBIfam" id="NF007284">
    <property type="entry name" value="PRK09751.1"/>
    <property type="match status" value="1"/>
</dbReference>
<keyword evidence="6" id="KW-0238">DNA-binding</keyword>
<dbReference type="PROSITE" id="PS51192">
    <property type="entry name" value="HELICASE_ATP_BIND_1"/>
    <property type="match status" value="1"/>
</dbReference>
<evidence type="ECO:0000259" key="11">
    <source>
        <dbReference type="PROSITE" id="PS51194"/>
    </source>
</evidence>
<keyword evidence="2" id="KW-0227">DNA damage</keyword>
<dbReference type="PANTHER" id="PTHR47962:SF5">
    <property type="entry name" value="ATP-DEPENDENT HELICASE LHR-RELATED"/>
    <property type="match status" value="1"/>
</dbReference>
<dbReference type="Proteomes" id="UP000252770">
    <property type="component" value="Unassembled WGS sequence"/>
</dbReference>
<evidence type="ECO:0000256" key="8">
    <source>
        <dbReference type="ARBA" id="ARBA00023235"/>
    </source>
</evidence>
<keyword evidence="13" id="KW-1185">Reference proteome</keyword>
<dbReference type="GO" id="GO:0003677">
    <property type="term" value="F:DNA binding"/>
    <property type="evidence" value="ECO:0007669"/>
    <property type="project" value="UniProtKB-KW"/>
</dbReference>
<name>A0A367YZV0_9ACTN</name>
<evidence type="ECO:0000256" key="9">
    <source>
        <dbReference type="SAM" id="MobiDB-lite"/>
    </source>
</evidence>
<keyword evidence="1" id="KW-0547">Nucleotide-binding</keyword>
<evidence type="ECO:0000313" key="13">
    <source>
        <dbReference type="Proteomes" id="UP000252770"/>
    </source>
</evidence>
<keyword evidence="7" id="KW-0234">DNA repair</keyword>
<dbReference type="GO" id="GO:0016887">
    <property type="term" value="F:ATP hydrolysis activity"/>
    <property type="evidence" value="ECO:0007669"/>
    <property type="project" value="TreeGrafter"/>
</dbReference>
<dbReference type="CDD" id="cd18796">
    <property type="entry name" value="SF2_C_LHR"/>
    <property type="match status" value="1"/>
</dbReference>
<feature type="domain" description="Helicase ATP-binding" evidence="10">
    <location>
        <begin position="33"/>
        <end position="229"/>
    </location>
</feature>
<dbReference type="InterPro" id="IPR013701">
    <property type="entry name" value="Lhr-like_DEAD/DEAH_assoc"/>
</dbReference>
<comment type="caution">
    <text evidence="12">The sequence shown here is derived from an EMBL/GenBank/DDBJ whole genome shotgun (WGS) entry which is preliminary data.</text>
</comment>
<dbReference type="Pfam" id="PF23236">
    <property type="entry name" value="WHD_2nd_Lhr"/>
    <property type="match status" value="1"/>
</dbReference>
<evidence type="ECO:0000256" key="6">
    <source>
        <dbReference type="ARBA" id="ARBA00023125"/>
    </source>
</evidence>
<dbReference type="GO" id="GO:0004386">
    <property type="term" value="F:helicase activity"/>
    <property type="evidence" value="ECO:0007669"/>
    <property type="project" value="UniProtKB-KW"/>
</dbReference>
<evidence type="ECO:0000256" key="4">
    <source>
        <dbReference type="ARBA" id="ARBA00022806"/>
    </source>
</evidence>
<dbReference type="GO" id="GO:0006281">
    <property type="term" value="P:DNA repair"/>
    <property type="evidence" value="ECO:0007669"/>
    <property type="project" value="UniProtKB-KW"/>
</dbReference>
<evidence type="ECO:0000256" key="7">
    <source>
        <dbReference type="ARBA" id="ARBA00023204"/>
    </source>
</evidence>
<keyword evidence="5" id="KW-0067">ATP-binding</keyword>
<dbReference type="Pfam" id="PF08494">
    <property type="entry name" value="DEAD_assoc"/>
    <property type="match status" value="1"/>
</dbReference>
<dbReference type="PANTHER" id="PTHR47962">
    <property type="entry name" value="ATP-DEPENDENT HELICASE LHR-RELATED-RELATED"/>
    <property type="match status" value="1"/>
</dbReference>
<reference evidence="12 13" key="1">
    <citation type="submission" date="2018-07" db="EMBL/GenBank/DDBJ databases">
        <title>Desertimonas flava gen. nov. sp. nov.</title>
        <authorList>
            <person name="Liu S."/>
        </authorList>
    </citation>
    <scope>NUCLEOTIDE SEQUENCE [LARGE SCALE GENOMIC DNA]</scope>
    <source>
        <strain evidence="12 13">16Sb5-5</strain>
    </source>
</reference>
<keyword evidence="8" id="KW-0413">Isomerase</keyword>
<dbReference type="InterPro" id="IPR055368">
    <property type="entry name" value="WH3_Lhr"/>
</dbReference>
<dbReference type="InterPro" id="IPR052511">
    <property type="entry name" value="ATP-dep_Helicase"/>
</dbReference>
<dbReference type="PROSITE" id="PS51194">
    <property type="entry name" value="HELICASE_CTER"/>
    <property type="match status" value="1"/>
</dbReference>
<dbReference type="Pfam" id="PF00271">
    <property type="entry name" value="Helicase_C"/>
    <property type="match status" value="1"/>
</dbReference>
<evidence type="ECO:0000256" key="5">
    <source>
        <dbReference type="ARBA" id="ARBA00022840"/>
    </source>
</evidence>
<dbReference type="InterPro" id="IPR014001">
    <property type="entry name" value="Helicase_ATP-bd"/>
</dbReference>
<dbReference type="RefSeq" id="WP_114125101.1">
    <property type="nucleotide sequence ID" value="NZ_QOUI01000001.1"/>
</dbReference>
<dbReference type="EMBL" id="QOUI01000001">
    <property type="protein sequence ID" value="RCK71400.1"/>
    <property type="molecule type" value="Genomic_DNA"/>
</dbReference>
<proteinExistence type="predicted"/>
<protein>
    <submittedName>
        <fullName evidence="12">ATP-dependent helicase</fullName>
    </submittedName>
</protein>
<gene>
    <name evidence="12" type="ORF">DT076_03000</name>
</gene>
<dbReference type="SMART" id="SM00487">
    <property type="entry name" value="DEXDc"/>
    <property type="match status" value="1"/>
</dbReference>
<feature type="region of interest" description="Disordered" evidence="9">
    <location>
        <begin position="1394"/>
        <end position="1416"/>
    </location>
</feature>
<dbReference type="Pfam" id="PF23234">
    <property type="entry name" value="WHD_4th_Lhr"/>
    <property type="match status" value="1"/>
</dbReference>
<keyword evidence="4 12" id="KW-0347">Helicase</keyword>
<evidence type="ECO:0000256" key="3">
    <source>
        <dbReference type="ARBA" id="ARBA00022801"/>
    </source>
</evidence>
<keyword evidence="3" id="KW-0378">Hydrolase</keyword>
<evidence type="ECO:0000256" key="2">
    <source>
        <dbReference type="ARBA" id="ARBA00022763"/>
    </source>
</evidence>
<feature type="compositionally biased region" description="Low complexity" evidence="9">
    <location>
        <begin position="1265"/>
        <end position="1283"/>
    </location>
</feature>
<dbReference type="InterPro" id="IPR055369">
    <property type="entry name" value="WH2_Lhr"/>
</dbReference>
<organism evidence="12 13">
    <name type="scientific">Desertihabitans brevis</name>
    <dbReference type="NCBI Taxonomy" id="2268447"/>
    <lineage>
        <taxon>Bacteria</taxon>
        <taxon>Bacillati</taxon>
        <taxon>Actinomycetota</taxon>
        <taxon>Actinomycetes</taxon>
        <taxon>Propionibacteriales</taxon>
        <taxon>Propionibacteriaceae</taxon>
        <taxon>Desertihabitans</taxon>
    </lineage>
</organism>
<feature type="region of interest" description="Disordered" evidence="9">
    <location>
        <begin position="1265"/>
        <end position="1291"/>
    </location>
</feature>
<dbReference type="SMART" id="SM00490">
    <property type="entry name" value="HELICc"/>
    <property type="match status" value="1"/>
</dbReference>
<dbReference type="SUPFAM" id="SSF52540">
    <property type="entry name" value="P-loop containing nucleoside triphosphate hydrolases"/>
    <property type="match status" value="1"/>
</dbReference>
<accession>A0A367YZV0</accession>
<dbReference type="InterPro" id="IPR045628">
    <property type="entry name" value="Lhr_WH_dom"/>
</dbReference>
<sequence length="1539" mass="165298">MTPRTGLEAFTEATRRWFTDSFATPTPAQSGAWQAITAGEHALVIAPTGSGKTLAAFLAALDRLSRRPADAERTGVHTLYVSPLKALGVDVERNLRAPLRGIARTAERLGGTAPDITVAVRSGDTPAADRRRLTTHPPDVLITTPESLFLMLTSQARDILTAVDTVIVDEVHALAGTKRGAHLGITLERLEQWVTDHDHPAFQRIGLSATVRPAERVAGFLGGSHPVQVVAPPAAKEWELTVAVPIEDMTALGSRPQIDPDDPLATPERPSIWPHVERQVLDLVTAHRSTIVFANSRRLAERLTSHLNELHAADLGMEVPQDPPPPVQVMAQSGASAGVAPVVARAHHGSVSKEQRADIEGALKAGTLPCVVATSSLELGIDMGAVDVVVQVESPPSVASGLQRVGRAGHQVGAVSRGVFFPNHRGDLVETAVVVERMREGAIEEVSELRNPLDVLAQQVVAIASADDVDADTLYALVRRAANYAELPRSAFDGVLDMLSGRYPSEDFAELRPRIVWNRDSGELSARPGAQRLAVTSGGTIPDRGLFGVFLVGSDEGGGGRRVGELDEEMVYETRVGDVFTLGTTSWRVEQITHDQVQVSPAPGVPGRLPFWKGDAPGRPAELGRALGAFTREVAALPEEQARERLHGSGLDDWAADNLIAYLAEQRQATTVLPSERTVVVERFRDELGDWRVCIHSPLGSSVLAPWALAIEQRARERYGTEVSATATNDGIVLRVPDTDAEPPGADLVRIEPDELTRIVTDEVTGSALFASRFRECAARALLLPRRDPRSRSPLWQQRMRSAQLLQVASRFPDFPIVLETIRECLNDVYDLPGLRELLAGVESRRVEVVEVETSEASPFATSLLFGYIGAFVYEGDVPLAERKAAALSLDAGLLAELLGTEGLASLLEPEVIAEVESGLQSLPEERQAHTVEQLFDLIRTAGPYATAELDLRSRDLDLPAALEELAGRRRIAEVRIAGEQRWAVTEDLTRLRDALGVPLPPGYAAPPVDEEDPVEALVLRHARTHGPFTAAAVAERLGLGTAVVAAAARTLVRSGTLASGAYTAPGRDELCHQRVLALIKRRTLARLRREVEPVDQPTLTRFLADWQGVSAPQRHRTRGTDGTLAAVESLAGYPVPASMLEAVVLPSRVQDYQARFLDELLAAGEVSWAGSGRIGAGADGAGDGWVRLWPAELDLAPPPGEPASSQAALLLERLGRGGAWRFEDLLDEELTRGDAANALWELVWAGLVTSDSFTAVRAASAGGALRRPRPASARRPSRLQASRPRRAGSAIGLDQATTSGRWSLLPRPGAGSEEVRRRFSADLLLMLDRYGVVTRGSVLTERAEGGFGPVYRGLSQLEEAGQCRRGYFVEGLGAAQFALSGAVDRLRSFSDDVTGPAGAVPGRDGRTGDGQHPGGADDGTVVLAACDPANPYGAAFGWPDRPGHRPGRKPGAVVVLRDGRLLLYVERGGRSLLTFSTEPEDVAAATSALATVVRAGWLGRVTVERVDSVHVFERPELRQALEEAGFTMTPQGMRLRAR</sequence>
<evidence type="ECO:0000259" key="10">
    <source>
        <dbReference type="PROSITE" id="PS51192"/>
    </source>
</evidence>